<dbReference type="PROSITE" id="PS51257">
    <property type="entry name" value="PROKAR_LIPOPROTEIN"/>
    <property type="match status" value="1"/>
</dbReference>
<sequence>MKTKLLIAALASTLLFSCKNDKQEQAEPKKPTVKVALDLVIKKDDSLQIFYIQNGEAEYNGALTVWATVKGSDKPQEVMFNLPEDVLPTKLRIDLSKNKQQDPIEVKKFTIKYQDRIFQVKDTMFFQYFIPNEQVEWDRKKAIASFKKDGKEYDPQFGSRDLMDAELLKVTGSK</sequence>
<evidence type="ECO:0008006" key="3">
    <source>
        <dbReference type="Google" id="ProtNLM"/>
    </source>
</evidence>
<evidence type="ECO:0000313" key="2">
    <source>
        <dbReference type="Proteomes" id="UP000220828"/>
    </source>
</evidence>
<dbReference type="EMBL" id="PCMW01000061">
    <property type="protein sequence ID" value="PDS23405.1"/>
    <property type="molecule type" value="Genomic_DNA"/>
</dbReference>
<protein>
    <recommendedName>
        <fullName evidence="3">Lipoprotein</fullName>
    </recommendedName>
</protein>
<dbReference type="RefSeq" id="WP_097554450.1">
    <property type="nucleotide sequence ID" value="NZ_PCMW01000061.1"/>
</dbReference>
<comment type="caution">
    <text evidence="1">The sequence shown here is derived from an EMBL/GenBank/DDBJ whole genome shotgun (WGS) entry which is preliminary data.</text>
</comment>
<gene>
    <name evidence="1" type="ORF">B0A77_10910</name>
</gene>
<dbReference type="OrthoDB" id="1350910at2"/>
<dbReference type="AlphaFoldDB" id="A0A2H3KH88"/>
<reference evidence="1 2" key="1">
    <citation type="submission" date="2017-09" db="EMBL/GenBank/DDBJ databases">
        <title>Whole genomes of Flavobacteriaceae.</title>
        <authorList>
            <person name="Stine C."/>
            <person name="Li C."/>
            <person name="Tadesse D."/>
        </authorList>
    </citation>
    <scope>NUCLEOTIDE SEQUENCE [LARGE SCALE GENOMIC DNA]</scope>
    <source>
        <strain evidence="1 2">ATCC 35036</strain>
    </source>
</reference>
<evidence type="ECO:0000313" key="1">
    <source>
        <dbReference type="EMBL" id="PDS23405.1"/>
    </source>
</evidence>
<accession>A0A2H3KH88</accession>
<dbReference type="Proteomes" id="UP000220828">
    <property type="component" value="Unassembled WGS sequence"/>
</dbReference>
<organism evidence="1 2">
    <name type="scientific">Flavobacterium branchiophilum</name>
    <dbReference type="NCBI Taxonomy" id="55197"/>
    <lineage>
        <taxon>Bacteria</taxon>
        <taxon>Pseudomonadati</taxon>
        <taxon>Bacteroidota</taxon>
        <taxon>Flavobacteriia</taxon>
        <taxon>Flavobacteriales</taxon>
        <taxon>Flavobacteriaceae</taxon>
        <taxon>Flavobacterium</taxon>
    </lineage>
</organism>
<proteinExistence type="predicted"/>
<name>A0A2H3KH88_9FLAO</name>